<name>G0UN98_TRYCI</name>
<gene>
    <name evidence="1" type="ORF">TCIL3000_6_900</name>
</gene>
<accession>G0UN98</accession>
<protein>
    <submittedName>
        <fullName evidence="1">Uncharacterized protein</fullName>
    </submittedName>
</protein>
<sequence>MKDWETVVRTLNTRECGLTRLRSWESDGPFPSHTALVISLLHLSEEVWDRIMLHRIVRFAGFCIPIFLRLFTSLISRGNNIQTIIQSKRLPKRIGTASLFHCARCAMQHHFSCLSVSVTI</sequence>
<dbReference type="EMBL" id="HE575319">
    <property type="protein sequence ID" value="CCC90858.1"/>
    <property type="molecule type" value="Genomic_DNA"/>
</dbReference>
<dbReference type="AlphaFoldDB" id="G0UN98"/>
<evidence type="ECO:0000313" key="1">
    <source>
        <dbReference type="EMBL" id="CCC90858.1"/>
    </source>
</evidence>
<reference evidence="1" key="1">
    <citation type="journal article" date="2012" name="Proc. Natl. Acad. Sci. U.S.A.">
        <title>Antigenic diversity is generated by distinct evolutionary mechanisms in African trypanosome species.</title>
        <authorList>
            <person name="Jackson A.P."/>
            <person name="Berry A."/>
            <person name="Aslett M."/>
            <person name="Allison H.C."/>
            <person name="Burton P."/>
            <person name="Vavrova-Anderson J."/>
            <person name="Brown R."/>
            <person name="Browne H."/>
            <person name="Corton N."/>
            <person name="Hauser H."/>
            <person name="Gamble J."/>
            <person name="Gilderthorp R."/>
            <person name="Marcello L."/>
            <person name="McQuillan J."/>
            <person name="Otto T.D."/>
            <person name="Quail M.A."/>
            <person name="Sanders M.J."/>
            <person name="van Tonder A."/>
            <person name="Ginger M.L."/>
            <person name="Field M.C."/>
            <person name="Barry J.D."/>
            <person name="Hertz-Fowler C."/>
            <person name="Berriman M."/>
        </authorList>
    </citation>
    <scope>NUCLEOTIDE SEQUENCE</scope>
    <source>
        <strain evidence="1">IL3000</strain>
    </source>
</reference>
<proteinExistence type="predicted"/>
<organism evidence="1">
    <name type="scientific">Trypanosoma congolense (strain IL3000)</name>
    <dbReference type="NCBI Taxonomy" id="1068625"/>
    <lineage>
        <taxon>Eukaryota</taxon>
        <taxon>Discoba</taxon>
        <taxon>Euglenozoa</taxon>
        <taxon>Kinetoplastea</taxon>
        <taxon>Metakinetoplastina</taxon>
        <taxon>Trypanosomatida</taxon>
        <taxon>Trypanosomatidae</taxon>
        <taxon>Trypanosoma</taxon>
        <taxon>Nannomonas</taxon>
    </lineage>
</organism>